<feature type="transmembrane region" description="Helical" evidence="1">
    <location>
        <begin position="68"/>
        <end position="87"/>
    </location>
</feature>
<reference evidence="2" key="1">
    <citation type="journal article" date="2023" name="Mol. Phylogenet. Evol.">
        <title>Genome-scale phylogeny and comparative genomics of the fungal order Sordariales.</title>
        <authorList>
            <person name="Hensen N."/>
            <person name="Bonometti L."/>
            <person name="Westerberg I."/>
            <person name="Brannstrom I.O."/>
            <person name="Guillou S."/>
            <person name="Cros-Aarteil S."/>
            <person name="Calhoun S."/>
            <person name="Haridas S."/>
            <person name="Kuo A."/>
            <person name="Mondo S."/>
            <person name="Pangilinan J."/>
            <person name="Riley R."/>
            <person name="LaButti K."/>
            <person name="Andreopoulos B."/>
            <person name="Lipzen A."/>
            <person name="Chen C."/>
            <person name="Yan M."/>
            <person name="Daum C."/>
            <person name="Ng V."/>
            <person name="Clum A."/>
            <person name="Steindorff A."/>
            <person name="Ohm R.A."/>
            <person name="Martin F."/>
            <person name="Silar P."/>
            <person name="Natvig D.O."/>
            <person name="Lalanne C."/>
            <person name="Gautier V."/>
            <person name="Ament-Velasquez S.L."/>
            <person name="Kruys A."/>
            <person name="Hutchinson M.I."/>
            <person name="Powell A.J."/>
            <person name="Barry K."/>
            <person name="Miller A.N."/>
            <person name="Grigoriev I.V."/>
            <person name="Debuchy R."/>
            <person name="Gladieux P."/>
            <person name="Hiltunen Thoren M."/>
            <person name="Johannesson H."/>
        </authorList>
    </citation>
    <scope>NUCLEOTIDE SEQUENCE</scope>
    <source>
        <strain evidence="2">PSN309</strain>
    </source>
</reference>
<keyword evidence="1" id="KW-0812">Transmembrane</keyword>
<proteinExistence type="predicted"/>
<comment type="caution">
    <text evidence="2">The sequence shown here is derived from an EMBL/GenBank/DDBJ whole genome shotgun (WGS) entry which is preliminary data.</text>
</comment>
<sequence>MLLTFFWLFDHIPLYPLFVSLLVLFIIFWHVTPNALFMYHIGYRGIIGMKREHKKERDGTMNIHPGNIFGYHTFLGILGIITIDISYLDRYPRQRSCCGSSCVS</sequence>
<dbReference type="AlphaFoldDB" id="A0AAN6WN75"/>
<keyword evidence="3" id="KW-1185">Reference proteome</keyword>
<evidence type="ECO:0000256" key="1">
    <source>
        <dbReference type="SAM" id="Phobius"/>
    </source>
</evidence>
<dbReference type="Proteomes" id="UP001302126">
    <property type="component" value="Unassembled WGS sequence"/>
</dbReference>
<accession>A0AAN6WN75</accession>
<name>A0AAN6WN75_9PEZI</name>
<keyword evidence="1" id="KW-1133">Transmembrane helix</keyword>
<evidence type="ECO:0000313" key="3">
    <source>
        <dbReference type="Proteomes" id="UP001302126"/>
    </source>
</evidence>
<dbReference type="EMBL" id="MU864476">
    <property type="protein sequence ID" value="KAK4184723.1"/>
    <property type="molecule type" value="Genomic_DNA"/>
</dbReference>
<protein>
    <submittedName>
        <fullName evidence="2">Uncharacterized protein</fullName>
    </submittedName>
</protein>
<feature type="transmembrane region" description="Helical" evidence="1">
    <location>
        <begin position="12"/>
        <end position="31"/>
    </location>
</feature>
<evidence type="ECO:0000313" key="2">
    <source>
        <dbReference type="EMBL" id="KAK4184723.1"/>
    </source>
</evidence>
<reference evidence="2" key="2">
    <citation type="submission" date="2023-05" db="EMBL/GenBank/DDBJ databases">
        <authorList>
            <consortium name="Lawrence Berkeley National Laboratory"/>
            <person name="Steindorff A."/>
            <person name="Hensen N."/>
            <person name="Bonometti L."/>
            <person name="Westerberg I."/>
            <person name="Brannstrom I.O."/>
            <person name="Guillou S."/>
            <person name="Cros-Aarteil S."/>
            <person name="Calhoun S."/>
            <person name="Haridas S."/>
            <person name="Kuo A."/>
            <person name="Mondo S."/>
            <person name="Pangilinan J."/>
            <person name="Riley R."/>
            <person name="Labutti K."/>
            <person name="Andreopoulos B."/>
            <person name="Lipzen A."/>
            <person name="Chen C."/>
            <person name="Yanf M."/>
            <person name="Daum C."/>
            <person name="Ng V."/>
            <person name="Clum A."/>
            <person name="Ohm R."/>
            <person name="Martin F."/>
            <person name="Silar P."/>
            <person name="Natvig D."/>
            <person name="Lalanne C."/>
            <person name="Gautier V."/>
            <person name="Ament-Velasquez S.L."/>
            <person name="Kruys A."/>
            <person name="Hutchinson M.I."/>
            <person name="Powell A.J."/>
            <person name="Barry K."/>
            <person name="Miller A.N."/>
            <person name="Grigoriev I.V."/>
            <person name="Debuchy R."/>
            <person name="Gladieux P."/>
            <person name="Thoren M.H."/>
            <person name="Johannesson H."/>
        </authorList>
    </citation>
    <scope>NUCLEOTIDE SEQUENCE</scope>
    <source>
        <strain evidence="2">PSN309</strain>
    </source>
</reference>
<organism evidence="2 3">
    <name type="scientific">Podospora australis</name>
    <dbReference type="NCBI Taxonomy" id="1536484"/>
    <lineage>
        <taxon>Eukaryota</taxon>
        <taxon>Fungi</taxon>
        <taxon>Dikarya</taxon>
        <taxon>Ascomycota</taxon>
        <taxon>Pezizomycotina</taxon>
        <taxon>Sordariomycetes</taxon>
        <taxon>Sordariomycetidae</taxon>
        <taxon>Sordariales</taxon>
        <taxon>Podosporaceae</taxon>
        <taxon>Podospora</taxon>
    </lineage>
</organism>
<keyword evidence="1" id="KW-0472">Membrane</keyword>
<gene>
    <name evidence="2" type="ORF">QBC35DRAFT_40742</name>
</gene>